<evidence type="ECO:0000313" key="2">
    <source>
        <dbReference type="EMBL" id="GAA5800635.1"/>
    </source>
</evidence>
<name>A0ABP9Y1Q5_9FUNG</name>
<feature type="region of interest" description="Disordered" evidence="1">
    <location>
        <begin position="48"/>
        <end position="67"/>
    </location>
</feature>
<comment type="caution">
    <text evidence="2">The sequence shown here is derived from an EMBL/GenBank/DDBJ whole genome shotgun (WGS) entry which is preliminary data.</text>
</comment>
<feature type="compositionally biased region" description="Low complexity" evidence="1">
    <location>
        <begin position="48"/>
        <end position="66"/>
    </location>
</feature>
<feature type="region of interest" description="Disordered" evidence="1">
    <location>
        <begin position="81"/>
        <end position="106"/>
    </location>
</feature>
<dbReference type="Proteomes" id="UP001476247">
    <property type="component" value="Unassembled WGS sequence"/>
</dbReference>
<evidence type="ECO:0000313" key="3">
    <source>
        <dbReference type="Proteomes" id="UP001476247"/>
    </source>
</evidence>
<sequence>MAQHSSEIKYRMVNINGNNVSIPYVRLATGGWVPLQQQSYYVQQELQQQRQQEQRQQQQQLKQQQQWNTQRTLPLETFVNPSHINPGRHVNPALNASRTMYPSTNL</sequence>
<reference evidence="2 3" key="1">
    <citation type="submission" date="2024-04" db="EMBL/GenBank/DDBJ databases">
        <title>genome sequences of Mucor flavus KT1a and Helicostylum pulchrum KT1b strains isolation_sourced from the surface of a dry-aged beef.</title>
        <authorList>
            <person name="Toyotome T."/>
            <person name="Hosono M."/>
            <person name="Torimaru M."/>
            <person name="Fukuda K."/>
            <person name="Mikami N."/>
        </authorList>
    </citation>
    <scope>NUCLEOTIDE SEQUENCE [LARGE SCALE GENOMIC DNA]</scope>
    <source>
        <strain evidence="2 3">KT1b</strain>
    </source>
</reference>
<organism evidence="2 3">
    <name type="scientific">Helicostylum pulchrum</name>
    <dbReference type="NCBI Taxonomy" id="562976"/>
    <lineage>
        <taxon>Eukaryota</taxon>
        <taxon>Fungi</taxon>
        <taxon>Fungi incertae sedis</taxon>
        <taxon>Mucoromycota</taxon>
        <taxon>Mucoromycotina</taxon>
        <taxon>Mucoromycetes</taxon>
        <taxon>Mucorales</taxon>
        <taxon>Mucorineae</taxon>
        <taxon>Mucoraceae</taxon>
        <taxon>Helicostylum</taxon>
    </lineage>
</organism>
<keyword evidence="3" id="KW-1185">Reference proteome</keyword>
<evidence type="ECO:0000256" key="1">
    <source>
        <dbReference type="SAM" id="MobiDB-lite"/>
    </source>
</evidence>
<feature type="compositionally biased region" description="Polar residues" evidence="1">
    <location>
        <begin position="94"/>
        <end position="106"/>
    </location>
</feature>
<proteinExistence type="predicted"/>
<gene>
    <name evidence="2" type="ORF">HPULCUR_006071</name>
</gene>
<protein>
    <submittedName>
        <fullName evidence="2">Uncharacterized protein</fullName>
    </submittedName>
</protein>
<dbReference type="EMBL" id="BAABUJ010000016">
    <property type="protein sequence ID" value="GAA5800635.1"/>
    <property type="molecule type" value="Genomic_DNA"/>
</dbReference>
<accession>A0ABP9Y1Q5</accession>